<dbReference type="EMBL" id="CP007141">
    <property type="protein sequence ID" value="AJC74485.1"/>
    <property type="molecule type" value="Genomic_DNA"/>
</dbReference>
<dbReference type="InterPro" id="IPR020568">
    <property type="entry name" value="Ribosomal_Su5_D2-typ_SF"/>
</dbReference>
<dbReference type="InterPro" id="IPR002099">
    <property type="entry name" value="MutL/Mlh/PMS"/>
</dbReference>
<proteinExistence type="inferred from homology"/>
<dbReference type="InterPro" id="IPR014721">
    <property type="entry name" value="Ribsml_uS5_D2-typ_fold_subgr"/>
</dbReference>
<dbReference type="GO" id="GO:0032300">
    <property type="term" value="C:mismatch repair complex"/>
    <property type="evidence" value="ECO:0007669"/>
    <property type="project" value="InterPro"/>
</dbReference>
<evidence type="ECO:0000256" key="3">
    <source>
        <dbReference type="ARBA" id="ARBA00023204"/>
    </source>
</evidence>
<dbReference type="InterPro" id="IPR014790">
    <property type="entry name" value="MutL_C"/>
</dbReference>
<dbReference type="SUPFAM" id="SSF118116">
    <property type="entry name" value="DNA mismatch repair protein MutL"/>
    <property type="match status" value="1"/>
</dbReference>
<keyword evidence="3 4" id="KW-0234">DNA repair</keyword>
<dbReference type="Gene3D" id="3.30.230.10">
    <property type="match status" value="1"/>
</dbReference>
<dbReference type="PANTHER" id="PTHR10073:SF12">
    <property type="entry name" value="DNA MISMATCH REPAIR PROTEIN MLH1"/>
    <property type="match status" value="1"/>
</dbReference>
<comment type="similarity">
    <text evidence="1 4">Belongs to the DNA mismatch repair MutL/HexB family.</text>
</comment>
<dbReference type="Gene3D" id="3.30.1540.20">
    <property type="entry name" value="MutL, C-terminal domain, dimerisation subdomain"/>
    <property type="match status" value="1"/>
</dbReference>
<dbReference type="InterPro" id="IPR042121">
    <property type="entry name" value="MutL_C_regsub"/>
</dbReference>
<reference evidence="7 8" key="1">
    <citation type="submission" date="2014-01" db="EMBL/GenBank/DDBJ databases">
        <title>Genome sequencing of Thermotog hypogea.</title>
        <authorList>
            <person name="Zhang X."/>
            <person name="Alvare G."/>
            <person name="Fristensky B."/>
            <person name="Chen L."/>
            <person name="Suen T."/>
            <person name="Chen Q."/>
            <person name="Ma K."/>
        </authorList>
    </citation>
    <scope>NUCLEOTIDE SEQUENCE [LARGE SCALE GENOMIC DNA]</scope>
    <source>
        <strain evidence="7 8">DSM 11164</strain>
    </source>
</reference>
<keyword evidence="2 4" id="KW-0227">DNA damage</keyword>
<dbReference type="GO" id="GO:0030983">
    <property type="term" value="F:mismatched DNA binding"/>
    <property type="evidence" value="ECO:0007669"/>
    <property type="project" value="InterPro"/>
</dbReference>
<dbReference type="HAMAP" id="MF_00149">
    <property type="entry name" value="DNA_mis_repair"/>
    <property type="match status" value="1"/>
</dbReference>
<comment type="function">
    <text evidence="4">This protein is involved in the repair of mismatches in DNA. It is required for dam-dependent methyl-directed DNA mismatch repair. May act as a 'molecular matchmaker', a protein that promotes the formation of a stable complex between two or more DNA-binding proteins in an ATP-dependent manner without itself being part of a final effector complex.</text>
</comment>
<feature type="domain" description="DNA mismatch repair protein S5" evidence="6">
    <location>
        <begin position="207"/>
        <end position="323"/>
    </location>
</feature>
<dbReference type="SMART" id="SM00853">
    <property type="entry name" value="MutL_C"/>
    <property type="match status" value="1"/>
</dbReference>
<evidence type="ECO:0000313" key="8">
    <source>
        <dbReference type="Proteomes" id="UP000077469"/>
    </source>
</evidence>
<dbReference type="Proteomes" id="UP000077469">
    <property type="component" value="Chromosome"/>
</dbReference>
<keyword evidence="8" id="KW-1185">Reference proteome</keyword>
<dbReference type="GO" id="GO:0140664">
    <property type="term" value="F:ATP-dependent DNA damage sensor activity"/>
    <property type="evidence" value="ECO:0007669"/>
    <property type="project" value="InterPro"/>
</dbReference>
<dbReference type="PaxDb" id="1123384-AJ81_10205"/>
<dbReference type="SMART" id="SM01340">
    <property type="entry name" value="DNA_mis_repair"/>
    <property type="match status" value="1"/>
</dbReference>
<dbReference type="OrthoDB" id="9763467at2"/>
<dbReference type="STRING" id="1123384.AJ81_10205"/>
<name>A0A0X1KT91_9THEM</name>
<gene>
    <name evidence="4" type="primary">mutL</name>
    <name evidence="7" type="ORF">AJ81_10205</name>
</gene>
<accession>A0A0X1KT91</accession>
<dbReference type="GO" id="GO:0016887">
    <property type="term" value="F:ATP hydrolysis activity"/>
    <property type="evidence" value="ECO:0007669"/>
    <property type="project" value="InterPro"/>
</dbReference>
<evidence type="ECO:0000256" key="4">
    <source>
        <dbReference type="HAMAP-Rule" id="MF_00149"/>
    </source>
</evidence>
<dbReference type="Pfam" id="PF08676">
    <property type="entry name" value="MutL_C"/>
    <property type="match status" value="1"/>
</dbReference>
<dbReference type="InterPro" id="IPR042120">
    <property type="entry name" value="MutL_C_dimsub"/>
</dbReference>
<sequence length="549" mass="62340">MKIKRLDDSVVSKIAAGEVVVGVHSVVKELIENALDAKAKKIVVELINGGKSEVKVKDDGEGMDEEDLKVCFLPHTTSKISSFSDLSNLSSFGFRGEALHSISSVSKMRVISKTASAPFGHEIEVVAGKLVYSRPIHSDVGTTVIVRDLFFNVPARRKFLKSAAVESRMVTEIFEKFCLSRLDVHFVLVRDQQVVYDLAASDLLERVKAIFPDVPVQSLKSFEVEHKDMQLRGCLSLNTFAKRGMVICFVNDRFVVNQTLTSAVYAAYSDMLEKGKHPFVVLKLSLNPRNIDVNVHPQKLEVKFVNEEDVFKFVRDSLRRLLAKPIVRQIHVQERPRVAEPVEFYRPSVQPEKIEEVEERLLEGEKLRFVGTVRGRYVLFEKDEGLVILDFHAAHERIVFEQMMNSLAKRNNKTLIVAMRIRMKETDAALLASSQVLKELGFALSVGDEGLVVEQIPDWMELSEVEEFLRESVDELKLVDLQGMRETIKKILADHACKKSMRTRDRVSEIEMKELAEKIINEGYSTCPHGRPLMFSIGFRDLDRFFGRD</sequence>
<dbReference type="GO" id="GO:0006298">
    <property type="term" value="P:mismatch repair"/>
    <property type="evidence" value="ECO:0007669"/>
    <property type="project" value="UniProtKB-UniRule"/>
</dbReference>
<evidence type="ECO:0000313" key="7">
    <source>
        <dbReference type="EMBL" id="AJC74485.1"/>
    </source>
</evidence>
<dbReference type="PANTHER" id="PTHR10073">
    <property type="entry name" value="DNA MISMATCH REPAIR PROTEIN MLH, PMS, MUTL"/>
    <property type="match status" value="1"/>
</dbReference>
<dbReference type="InterPro" id="IPR038973">
    <property type="entry name" value="MutL/Mlh/Pms-like"/>
</dbReference>
<dbReference type="KEGG" id="phy:AJ81_10205"/>
<feature type="domain" description="MutL C-terminal dimerisation" evidence="5">
    <location>
        <begin position="369"/>
        <end position="507"/>
    </location>
</feature>
<dbReference type="AlphaFoldDB" id="A0A0X1KT91"/>
<dbReference type="FunFam" id="3.30.565.10:FF:000003">
    <property type="entry name" value="DNA mismatch repair endonuclease MutL"/>
    <property type="match status" value="1"/>
</dbReference>
<dbReference type="CDD" id="cd16926">
    <property type="entry name" value="HATPase_MutL-MLH-PMS-like"/>
    <property type="match status" value="1"/>
</dbReference>
<dbReference type="PROSITE" id="PS00058">
    <property type="entry name" value="DNA_MISMATCH_REPAIR_1"/>
    <property type="match status" value="1"/>
</dbReference>
<dbReference type="CDD" id="cd00782">
    <property type="entry name" value="MutL_Trans"/>
    <property type="match status" value="1"/>
</dbReference>
<dbReference type="InterPro" id="IPR037198">
    <property type="entry name" value="MutL_C_sf"/>
</dbReference>
<dbReference type="InterPro" id="IPR020667">
    <property type="entry name" value="DNA_mismatch_repair_MutL"/>
</dbReference>
<evidence type="ECO:0000259" key="6">
    <source>
        <dbReference type="SMART" id="SM01340"/>
    </source>
</evidence>
<evidence type="ECO:0000259" key="5">
    <source>
        <dbReference type="SMART" id="SM00853"/>
    </source>
</evidence>
<dbReference type="InterPro" id="IPR014762">
    <property type="entry name" value="DNA_mismatch_repair_CS"/>
</dbReference>
<dbReference type="NCBIfam" id="TIGR00585">
    <property type="entry name" value="mutl"/>
    <property type="match status" value="1"/>
</dbReference>
<evidence type="ECO:0000256" key="2">
    <source>
        <dbReference type="ARBA" id="ARBA00022763"/>
    </source>
</evidence>
<dbReference type="InterPro" id="IPR036890">
    <property type="entry name" value="HATPase_C_sf"/>
</dbReference>
<dbReference type="Pfam" id="PF01119">
    <property type="entry name" value="DNA_mis_repair"/>
    <property type="match status" value="1"/>
</dbReference>
<dbReference type="RefSeq" id="WP_031502658.1">
    <property type="nucleotide sequence ID" value="NC_022795.1"/>
</dbReference>
<dbReference type="Gene3D" id="3.30.1370.100">
    <property type="entry name" value="MutL, C-terminal domain, regulatory subdomain"/>
    <property type="match status" value="1"/>
</dbReference>
<evidence type="ECO:0000256" key="1">
    <source>
        <dbReference type="ARBA" id="ARBA00006082"/>
    </source>
</evidence>
<dbReference type="PATRIC" id="fig|1123384.7.peg.2048"/>
<dbReference type="GO" id="GO:0005524">
    <property type="term" value="F:ATP binding"/>
    <property type="evidence" value="ECO:0007669"/>
    <property type="project" value="InterPro"/>
</dbReference>
<dbReference type="SUPFAM" id="SSF55874">
    <property type="entry name" value="ATPase domain of HSP90 chaperone/DNA topoisomerase II/histidine kinase"/>
    <property type="match status" value="1"/>
</dbReference>
<dbReference type="Pfam" id="PF13589">
    <property type="entry name" value="HATPase_c_3"/>
    <property type="match status" value="1"/>
</dbReference>
<dbReference type="InterPro" id="IPR013507">
    <property type="entry name" value="DNA_mismatch_S5_2-like"/>
</dbReference>
<protein>
    <recommendedName>
        <fullName evidence="4">DNA mismatch repair protein MutL</fullName>
    </recommendedName>
</protein>
<organism evidence="7 8">
    <name type="scientific">Pseudothermotoga hypogea DSM 11164 = NBRC 106472</name>
    <dbReference type="NCBI Taxonomy" id="1123384"/>
    <lineage>
        <taxon>Bacteria</taxon>
        <taxon>Thermotogati</taxon>
        <taxon>Thermotogota</taxon>
        <taxon>Thermotogae</taxon>
        <taxon>Thermotogales</taxon>
        <taxon>Thermotogaceae</taxon>
        <taxon>Pseudothermotoga</taxon>
    </lineage>
</organism>
<dbReference type="SUPFAM" id="SSF54211">
    <property type="entry name" value="Ribosomal protein S5 domain 2-like"/>
    <property type="match status" value="1"/>
</dbReference>
<dbReference type="Gene3D" id="3.30.565.10">
    <property type="entry name" value="Histidine kinase-like ATPase, C-terminal domain"/>
    <property type="match status" value="1"/>
</dbReference>